<dbReference type="InterPro" id="IPR003593">
    <property type="entry name" value="AAA+_ATPase"/>
</dbReference>
<dbReference type="GO" id="GO:0005524">
    <property type="term" value="F:ATP binding"/>
    <property type="evidence" value="ECO:0007669"/>
    <property type="project" value="UniProtKB-KW"/>
</dbReference>
<dbReference type="InterPro" id="IPR003439">
    <property type="entry name" value="ABC_transporter-like_ATP-bd"/>
</dbReference>
<keyword evidence="2" id="KW-0813">Transport</keyword>
<evidence type="ECO:0000256" key="1">
    <source>
        <dbReference type="ARBA" id="ARBA00005417"/>
    </source>
</evidence>
<dbReference type="SUPFAM" id="SSF52540">
    <property type="entry name" value="P-loop containing nucleoside triphosphate hydrolases"/>
    <property type="match status" value="1"/>
</dbReference>
<keyword evidence="7 13" id="KW-0067">ATP-binding</keyword>
<comment type="similarity">
    <text evidence="1">Belongs to the ABC transporter superfamily.</text>
</comment>
<evidence type="ECO:0000256" key="5">
    <source>
        <dbReference type="ARBA" id="ARBA00022519"/>
    </source>
</evidence>
<keyword evidence="9" id="KW-0472">Membrane</keyword>
<name>A0A7W6J5H8_9HYPH</name>
<evidence type="ECO:0000256" key="10">
    <source>
        <dbReference type="PROSITE-ProRule" id="PRU01213"/>
    </source>
</evidence>
<dbReference type="Gene3D" id="2.40.50.100">
    <property type="match status" value="1"/>
</dbReference>
<dbReference type="InterPro" id="IPR005116">
    <property type="entry name" value="Transp-assoc_OB_typ1"/>
</dbReference>
<evidence type="ECO:0000256" key="6">
    <source>
        <dbReference type="ARBA" id="ARBA00022741"/>
    </source>
</evidence>
<evidence type="ECO:0000256" key="7">
    <source>
        <dbReference type="ARBA" id="ARBA00022840"/>
    </source>
</evidence>
<proteinExistence type="inferred from homology"/>
<evidence type="ECO:0000256" key="4">
    <source>
        <dbReference type="ARBA" id="ARBA00022505"/>
    </source>
</evidence>
<evidence type="ECO:0000259" key="12">
    <source>
        <dbReference type="PROSITE" id="PS51866"/>
    </source>
</evidence>
<dbReference type="PROSITE" id="PS51866">
    <property type="entry name" value="MOP"/>
    <property type="match status" value="1"/>
</dbReference>
<dbReference type="Pfam" id="PF00005">
    <property type="entry name" value="ABC_tran"/>
    <property type="match status" value="1"/>
</dbReference>
<keyword evidence="6" id="KW-0547">Nucleotide-binding</keyword>
<comment type="caution">
    <text evidence="13">The sequence shown here is derived from an EMBL/GenBank/DDBJ whole genome shotgun (WGS) entry which is preliminary data.</text>
</comment>
<dbReference type="InterPro" id="IPR004606">
    <property type="entry name" value="Mop_domain"/>
</dbReference>
<dbReference type="InterPro" id="IPR008995">
    <property type="entry name" value="Mo/tungstate-bd_C_term_dom"/>
</dbReference>
<keyword evidence="8" id="KW-1278">Translocase</keyword>
<keyword evidence="3" id="KW-1003">Cell membrane</keyword>
<dbReference type="InterPro" id="IPR027417">
    <property type="entry name" value="P-loop_NTPase"/>
</dbReference>
<evidence type="ECO:0000313" key="13">
    <source>
        <dbReference type="EMBL" id="MBB4064382.1"/>
    </source>
</evidence>
<dbReference type="Proteomes" id="UP000528286">
    <property type="component" value="Unassembled WGS sequence"/>
</dbReference>
<dbReference type="NCBIfam" id="TIGR02142">
    <property type="entry name" value="modC_ABC"/>
    <property type="match status" value="1"/>
</dbReference>
<dbReference type="AlphaFoldDB" id="A0A7W6J5H8"/>
<accession>A0A7W6J5H8</accession>
<dbReference type="RefSeq" id="WP_183365608.1">
    <property type="nucleotide sequence ID" value="NZ_JACIEZ010000002.1"/>
</dbReference>
<dbReference type="Pfam" id="PF03459">
    <property type="entry name" value="TOBE"/>
    <property type="match status" value="1"/>
</dbReference>
<feature type="domain" description="Mop" evidence="12">
    <location>
        <begin position="292"/>
        <end position="357"/>
    </location>
</feature>
<dbReference type="GO" id="GO:0016887">
    <property type="term" value="F:ATP hydrolysis activity"/>
    <property type="evidence" value="ECO:0007669"/>
    <property type="project" value="InterPro"/>
</dbReference>
<dbReference type="SMART" id="SM00382">
    <property type="entry name" value="AAA"/>
    <property type="match status" value="1"/>
</dbReference>
<dbReference type="InterPro" id="IPR011868">
    <property type="entry name" value="ModC_ABC_ATP-bd"/>
</dbReference>
<keyword evidence="5" id="KW-0997">Cell inner membrane</keyword>
<dbReference type="SUPFAM" id="SSF50331">
    <property type="entry name" value="MOP-like"/>
    <property type="match status" value="1"/>
</dbReference>
<organism evidence="13 14">
    <name type="scientific">Gellertiella hungarica</name>
    <dbReference type="NCBI Taxonomy" id="1572859"/>
    <lineage>
        <taxon>Bacteria</taxon>
        <taxon>Pseudomonadati</taxon>
        <taxon>Pseudomonadota</taxon>
        <taxon>Alphaproteobacteria</taxon>
        <taxon>Hyphomicrobiales</taxon>
        <taxon>Rhizobiaceae</taxon>
        <taxon>Gellertiella</taxon>
    </lineage>
</organism>
<dbReference type="InterPro" id="IPR050334">
    <property type="entry name" value="Molybdenum_import_ModC"/>
</dbReference>
<evidence type="ECO:0000256" key="9">
    <source>
        <dbReference type="ARBA" id="ARBA00023136"/>
    </source>
</evidence>
<dbReference type="InterPro" id="IPR017871">
    <property type="entry name" value="ABC_transporter-like_CS"/>
</dbReference>
<dbReference type="PANTHER" id="PTHR43514:SF4">
    <property type="entry name" value="ABC TRANSPORTER I FAMILY MEMBER 10"/>
    <property type="match status" value="1"/>
</dbReference>
<dbReference type="PROSITE" id="PS00211">
    <property type="entry name" value="ABC_TRANSPORTER_1"/>
    <property type="match status" value="1"/>
</dbReference>
<dbReference type="GO" id="GO:0016020">
    <property type="term" value="C:membrane"/>
    <property type="evidence" value="ECO:0007669"/>
    <property type="project" value="InterPro"/>
</dbReference>
<protein>
    <submittedName>
        <fullName evidence="13">Molybdate transport system ATP-binding protein</fullName>
    </submittedName>
</protein>
<sequence>MLEVSIRHRQGNFDLEAHFTAGQGLTALFGPSGSGKTSIVQIVAGLLKPDEGFVRFGDTVWTDTDNGRHVPAHRRRIGYVFQEARLFPHLTVRQNLDYAARFLPEARAGLGENRSRIASLLQIAHLLDRRPATLSGGEKQRVALGRALMARPRLLLMDEPLSALDHAIKAEILPDLERIRDVEGIPILYVSHSVAEIARLATRVISLDRGRVVSSGPQPAGVIEGAVVEGGEALGSFLAATVTGHLPEDELTAAACAAGTLYVRQVDVPPGTPLRLHVPANEVILATGPVDGLSALNRLSGEVLSVEDHANAVDVRVDCGGLPVLARITRLSARELGLKPGTAVHVLFKALSIGPDNLYRGA</sequence>
<dbReference type="Gene3D" id="3.40.50.300">
    <property type="entry name" value="P-loop containing nucleotide triphosphate hydrolases"/>
    <property type="match status" value="1"/>
</dbReference>
<evidence type="ECO:0000256" key="3">
    <source>
        <dbReference type="ARBA" id="ARBA00022475"/>
    </source>
</evidence>
<evidence type="ECO:0000256" key="2">
    <source>
        <dbReference type="ARBA" id="ARBA00022448"/>
    </source>
</evidence>
<gene>
    <name evidence="13" type="ORF">GGR23_001559</name>
</gene>
<evidence type="ECO:0000256" key="8">
    <source>
        <dbReference type="ARBA" id="ARBA00022967"/>
    </source>
</evidence>
<keyword evidence="4 10" id="KW-0500">Molybdenum</keyword>
<reference evidence="13 14" key="1">
    <citation type="submission" date="2020-08" db="EMBL/GenBank/DDBJ databases">
        <title>Genomic Encyclopedia of Type Strains, Phase IV (KMG-IV): sequencing the most valuable type-strain genomes for metagenomic binning, comparative biology and taxonomic classification.</title>
        <authorList>
            <person name="Goeker M."/>
        </authorList>
    </citation>
    <scope>NUCLEOTIDE SEQUENCE [LARGE SCALE GENOMIC DNA]</scope>
    <source>
        <strain evidence="13 14">DSM 29853</strain>
    </source>
</reference>
<dbReference type="GO" id="GO:0015098">
    <property type="term" value="F:molybdate ion transmembrane transporter activity"/>
    <property type="evidence" value="ECO:0007669"/>
    <property type="project" value="InterPro"/>
</dbReference>
<dbReference type="GO" id="GO:0140359">
    <property type="term" value="F:ABC-type transporter activity"/>
    <property type="evidence" value="ECO:0007669"/>
    <property type="project" value="InterPro"/>
</dbReference>
<dbReference type="PANTHER" id="PTHR43514">
    <property type="entry name" value="ABC TRANSPORTER I FAMILY MEMBER 10"/>
    <property type="match status" value="1"/>
</dbReference>
<dbReference type="PROSITE" id="PS50893">
    <property type="entry name" value="ABC_TRANSPORTER_2"/>
    <property type="match status" value="1"/>
</dbReference>
<keyword evidence="14" id="KW-1185">Reference proteome</keyword>
<evidence type="ECO:0000259" key="11">
    <source>
        <dbReference type="PROSITE" id="PS50893"/>
    </source>
</evidence>
<evidence type="ECO:0000313" key="14">
    <source>
        <dbReference type="Proteomes" id="UP000528286"/>
    </source>
</evidence>
<dbReference type="EMBL" id="JACIEZ010000002">
    <property type="protein sequence ID" value="MBB4064382.1"/>
    <property type="molecule type" value="Genomic_DNA"/>
</dbReference>
<feature type="domain" description="ABC transporter" evidence="11">
    <location>
        <begin position="1"/>
        <end position="234"/>
    </location>
</feature>